<protein>
    <submittedName>
        <fullName evidence="3">Uncharacterized protein</fullName>
    </submittedName>
</protein>
<evidence type="ECO:0000313" key="3">
    <source>
        <dbReference type="EMBL" id="SKA59025.1"/>
    </source>
</evidence>
<dbReference type="GO" id="GO:0005886">
    <property type="term" value="C:plasma membrane"/>
    <property type="evidence" value="ECO:0007669"/>
    <property type="project" value="TreeGrafter"/>
</dbReference>
<name>A0A1T4V259_9GAMM</name>
<accession>A0A1T4V259</accession>
<dbReference type="PANTHER" id="PTHR38096:SF1">
    <property type="entry name" value="ENTEROBACTIN SYNTHASE COMPONENT D"/>
    <property type="match status" value="1"/>
</dbReference>
<dbReference type="EMBL" id="FUXU01000043">
    <property type="protein sequence ID" value="SKA59025.1"/>
    <property type="molecule type" value="Genomic_DNA"/>
</dbReference>
<sequence length="170" mass="18931">MLLSSYAITKLGHSASVMTNKRSPIVWPACVIGTISECDNSAICAVSKKENYKGVGVDVKDVLPTTLTREIWAFSMNKMEVEIISSLNVDFNVAMTIAMSAKDAFQKCLRSMDSKYSATAYCRFKSVDSDKREYTLESDFCEDKLRGRGRKEVKGQYYVNGGKVYTLVAI</sequence>
<evidence type="ECO:0000313" key="4">
    <source>
        <dbReference type="Proteomes" id="UP000190162"/>
    </source>
</evidence>
<feature type="binding site" evidence="2">
    <location>
        <position position="58"/>
    </location>
    <ligand>
        <name>Mg(2+)</name>
        <dbReference type="ChEBI" id="CHEBI:18420"/>
    </ligand>
</feature>
<feature type="binding site" evidence="1">
    <location>
        <position position="58"/>
    </location>
    <ligand>
        <name>CoA</name>
        <dbReference type="ChEBI" id="CHEBI:57287"/>
    </ligand>
</feature>
<keyword evidence="2" id="KW-0479">Metal-binding</keyword>
<dbReference type="GO" id="GO:0046872">
    <property type="term" value="F:metal ion binding"/>
    <property type="evidence" value="ECO:0007669"/>
    <property type="project" value="UniProtKB-KW"/>
</dbReference>
<dbReference type="GO" id="GO:0009366">
    <property type="term" value="C:enterobactin synthetase complex"/>
    <property type="evidence" value="ECO:0007669"/>
    <property type="project" value="InterPro"/>
</dbReference>
<feature type="binding site" evidence="1">
    <location>
        <position position="107"/>
    </location>
    <ligand>
        <name>CoA</name>
        <dbReference type="ChEBI" id="CHEBI:57287"/>
    </ligand>
</feature>
<dbReference type="PANTHER" id="PTHR38096">
    <property type="entry name" value="ENTEROBACTIN SYNTHASE COMPONENT D"/>
    <property type="match status" value="1"/>
</dbReference>
<gene>
    <name evidence="3" type="ORF">SAMN02745132_03066</name>
</gene>
<keyword evidence="2" id="KW-0460">Magnesium</keyword>
<dbReference type="InterPro" id="IPR003542">
    <property type="entry name" value="Enbac_synth_compD-like"/>
</dbReference>
<dbReference type="GO" id="GO:0008897">
    <property type="term" value="F:holo-[acyl-carrier-protein] synthase activity"/>
    <property type="evidence" value="ECO:0007669"/>
    <property type="project" value="TreeGrafter"/>
</dbReference>
<proteinExistence type="predicted"/>
<evidence type="ECO:0000256" key="1">
    <source>
        <dbReference type="PIRSR" id="PIRSR603542-1"/>
    </source>
</evidence>
<evidence type="ECO:0000256" key="2">
    <source>
        <dbReference type="PIRSR" id="PIRSR603542-2"/>
    </source>
</evidence>
<keyword evidence="4" id="KW-1185">Reference proteome</keyword>
<dbReference type="GO" id="GO:0009239">
    <property type="term" value="P:enterobactin biosynthetic process"/>
    <property type="evidence" value="ECO:0007669"/>
    <property type="project" value="InterPro"/>
</dbReference>
<reference evidence="4" key="1">
    <citation type="submission" date="2017-02" db="EMBL/GenBank/DDBJ databases">
        <authorList>
            <person name="Varghese N."/>
            <person name="Submissions S."/>
        </authorList>
    </citation>
    <scope>NUCLEOTIDE SEQUENCE [LARGE SCALE GENOMIC DNA]</scope>
    <source>
        <strain evidence="4">DSM 22720</strain>
    </source>
</reference>
<organism evidence="3 4">
    <name type="scientific">Enterovibrio nigricans DSM 22720</name>
    <dbReference type="NCBI Taxonomy" id="1121868"/>
    <lineage>
        <taxon>Bacteria</taxon>
        <taxon>Pseudomonadati</taxon>
        <taxon>Pseudomonadota</taxon>
        <taxon>Gammaproteobacteria</taxon>
        <taxon>Vibrionales</taxon>
        <taxon>Vibrionaceae</taxon>
        <taxon>Enterovibrio</taxon>
    </lineage>
</organism>
<dbReference type="AlphaFoldDB" id="A0A1T4V259"/>
<comment type="cofactor">
    <cofactor evidence="2">
        <name>Mg(2+)</name>
        <dbReference type="ChEBI" id="CHEBI:18420"/>
    </cofactor>
</comment>
<dbReference type="Proteomes" id="UP000190162">
    <property type="component" value="Unassembled WGS sequence"/>
</dbReference>